<dbReference type="Proteomes" id="UP000185568">
    <property type="component" value="Unassembled WGS sequence"/>
</dbReference>
<dbReference type="RefSeq" id="WP_075398028.1">
    <property type="nucleotide sequence ID" value="NZ_MSDU01000013.1"/>
</dbReference>
<accession>A0A1Q8Q6C3</accession>
<dbReference type="InterPro" id="IPR050090">
    <property type="entry name" value="Tyrosine_recombinase_XerCD"/>
</dbReference>
<evidence type="ECO:0000256" key="4">
    <source>
        <dbReference type="ARBA" id="ARBA00023172"/>
    </source>
</evidence>
<dbReference type="Gene3D" id="1.10.443.10">
    <property type="entry name" value="Intergrase catalytic core"/>
    <property type="match status" value="1"/>
</dbReference>
<dbReference type="InterPro" id="IPR044068">
    <property type="entry name" value="CB"/>
</dbReference>
<dbReference type="Pfam" id="PF02899">
    <property type="entry name" value="Phage_int_SAM_1"/>
    <property type="match status" value="1"/>
</dbReference>
<dbReference type="Pfam" id="PF00589">
    <property type="entry name" value="Phage_integrase"/>
    <property type="match status" value="1"/>
</dbReference>
<dbReference type="OrthoDB" id="107900at2"/>
<evidence type="ECO:0000256" key="1">
    <source>
        <dbReference type="ARBA" id="ARBA00008857"/>
    </source>
</evidence>
<keyword evidence="3 5" id="KW-0238">DNA-binding</keyword>
<dbReference type="GO" id="GO:0015074">
    <property type="term" value="P:DNA integration"/>
    <property type="evidence" value="ECO:0007669"/>
    <property type="project" value="InterPro"/>
</dbReference>
<evidence type="ECO:0000313" key="9">
    <source>
        <dbReference type="Proteomes" id="UP000185568"/>
    </source>
</evidence>
<evidence type="ECO:0000259" key="6">
    <source>
        <dbReference type="PROSITE" id="PS51898"/>
    </source>
</evidence>
<keyword evidence="4" id="KW-0233">DNA recombination</keyword>
<dbReference type="InterPro" id="IPR004107">
    <property type="entry name" value="Integrase_SAM-like_N"/>
</dbReference>
<dbReference type="Gene3D" id="1.10.150.130">
    <property type="match status" value="1"/>
</dbReference>
<dbReference type="STRING" id="1714264.BTO30_07070"/>
<dbReference type="AlphaFoldDB" id="A0A1Q8Q6C3"/>
<dbReference type="EMBL" id="MSDU01000013">
    <property type="protein sequence ID" value="OLN22898.1"/>
    <property type="molecule type" value="Genomic_DNA"/>
</dbReference>
<dbReference type="GO" id="GO:0006310">
    <property type="term" value="P:DNA recombination"/>
    <property type="evidence" value="ECO:0007669"/>
    <property type="project" value="UniProtKB-KW"/>
</dbReference>
<name>A0A1Q8Q6C3_9BACI</name>
<dbReference type="SUPFAM" id="SSF56349">
    <property type="entry name" value="DNA breaking-rejoining enzymes"/>
    <property type="match status" value="1"/>
</dbReference>
<evidence type="ECO:0000259" key="7">
    <source>
        <dbReference type="PROSITE" id="PS51900"/>
    </source>
</evidence>
<organism evidence="8 9">
    <name type="scientific">Domibacillus antri</name>
    <dbReference type="NCBI Taxonomy" id="1714264"/>
    <lineage>
        <taxon>Bacteria</taxon>
        <taxon>Bacillati</taxon>
        <taxon>Bacillota</taxon>
        <taxon>Bacilli</taxon>
        <taxon>Bacillales</taxon>
        <taxon>Bacillaceae</taxon>
        <taxon>Domibacillus</taxon>
    </lineage>
</organism>
<dbReference type="PANTHER" id="PTHR30349">
    <property type="entry name" value="PHAGE INTEGRASE-RELATED"/>
    <property type="match status" value="1"/>
</dbReference>
<keyword evidence="9" id="KW-1185">Reference proteome</keyword>
<evidence type="ECO:0000313" key="8">
    <source>
        <dbReference type="EMBL" id="OLN22898.1"/>
    </source>
</evidence>
<comment type="caution">
    <text evidence="8">The sequence shown here is derived from an EMBL/GenBank/DDBJ whole genome shotgun (WGS) entry which is preliminary data.</text>
</comment>
<evidence type="ECO:0000256" key="2">
    <source>
        <dbReference type="ARBA" id="ARBA00022908"/>
    </source>
</evidence>
<dbReference type="InterPro" id="IPR010998">
    <property type="entry name" value="Integrase_recombinase_N"/>
</dbReference>
<dbReference type="InterPro" id="IPR013762">
    <property type="entry name" value="Integrase-like_cat_sf"/>
</dbReference>
<gene>
    <name evidence="8" type="ORF">BTO30_07070</name>
</gene>
<sequence length="306" mass="35491">MFLEDVIKEYDYHCIAKGYTKKTMINKRQEYKQLLSYLEKKRGIQQLENIHTDDLRAYIRYKQQSGLQPQSVESMAKMIIAFFNWCIGEEYLTKNPMDKVEIPKVPKKIRKGFTEKEVYAMISAFDYSSYTEARNKAIIAMLADTGIRAMEIRTLPFENVGESTILIHGKGNKDRIAFISPALKKILIKYERMRKQYVMDKMLKEDTYFLSYQLQGMSHVSLDKVVKLAGKRAGVTDKRVSPHTYRHYFALTTLLNGIDIYSLSRLLGHQSVTTTQTYLQSLTDEKLGEQANISSPLMNMGRSKRK</sequence>
<dbReference type="PANTHER" id="PTHR30349:SF41">
    <property type="entry name" value="INTEGRASE_RECOMBINASE PROTEIN MJ0367-RELATED"/>
    <property type="match status" value="1"/>
</dbReference>
<feature type="domain" description="Core-binding (CB)" evidence="7">
    <location>
        <begin position="1"/>
        <end position="87"/>
    </location>
</feature>
<protein>
    <submittedName>
        <fullName evidence="8">Recombinase</fullName>
    </submittedName>
</protein>
<dbReference type="InterPro" id="IPR002104">
    <property type="entry name" value="Integrase_catalytic"/>
</dbReference>
<dbReference type="InterPro" id="IPR011010">
    <property type="entry name" value="DNA_brk_join_enz"/>
</dbReference>
<evidence type="ECO:0000256" key="5">
    <source>
        <dbReference type="PROSITE-ProRule" id="PRU01248"/>
    </source>
</evidence>
<proteinExistence type="inferred from homology"/>
<dbReference type="PROSITE" id="PS51898">
    <property type="entry name" value="TYR_RECOMBINASE"/>
    <property type="match status" value="1"/>
</dbReference>
<dbReference type="GO" id="GO:0003677">
    <property type="term" value="F:DNA binding"/>
    <property type="evidence" value="ECO:0007669"/>
    <property type="project" value="UniProtKB-UniRule"/>
</dbReference>
<comment type="similarity">
    <text evidence="1">Belongs to the 'phage' integrase family.</text>
</comment>
<reference evidence="8 9" key="1">
    <citation type="submission" date="2016-12" db="EMBL/GenBank/DDBJ databases">
        <title>Domibacillus antri genome sequencing.</title>
        <authorList>
            <person name="Verma A."/>
            <person name="Krishnamurthi S."/>
        </authorList>
    </citation>
    <scope>NUCLEOTIDE SEQUENCE [LARGE SCALE GENOMIC DNA]</scope>
    <source>
        <strain evidence="8 9">XD80</strain>
    </source>
</reference>
<evidence type="ECO:0000256" key="3">
    <source>
        <dbReference type="ARBA" id="ARBA00023125"/>
    </source>
</evidence>
<feature type="domain" description="Tyr recombinase" evidence="6">
    <location>
        <begin position="108"/>
        <end position="292"/>
    </location>
</feature>
<dbReference type="PROSITE" id="PS51900">
    <property type="entry name" value="CB"/>
    <property type="match status" value="1"/>
</dbReference>
<keyword evidence="2" id="KW-0229">DNA integration</keyword>